<keyword evidence="1 3" id="KW-0378">Hydrolase</keyword>
<organism evidence="3 4">
    <name type="scientific">Actinomadura napierensis</name>
    <dbReference type="NCBI Taxonomy" id="267854"/>
    <lineage>
        <taxon>Bacteria</taxon>
        <taxon>Bacillati</taxon>
        <taxon>Actinomycetota</taxon>
        <taxon>Actinomycetes</taxon>
        <taxon>Streptosporangiales</taxon>
        <taxon>Thermomonosporaceae</taxon>
        <taxon>Actinomadura</taxon>
    </lineage>
</organism>
<evidence type="ECO:0000256" key="1">
    <source>
        <dbReference type="ARBA" id="ARBA00022801"/>
    </source>
</evidence>
<dbReference type="Gene3D" id="3.40.50.1820">
    <property type="entry name" value="alpha/beta hydrolase"/>
    <property type="match status" value="1"/>
</dbReference>
<protein>
    <submittedName>
        <fullName evidence="3">Alpha/beta hydrolase</fullName>
    </submittedName>
</protein>
<dbReference type="PANTHER" id="PTHR43329">
    <property type="entry name" value="EPOXIDE HYDROLASE"/>
    <property type="match status" value="1"/>
</dbReference>
<dbReference type="RefSeq" id="WP_344263999.1">
    <property type="nucleotide sequence ID" value="NZ_BAAAMR010000013.1"/>
</dbReference>
<name>A0ABN2YL76_9ACTN</name>
<dbReference type="Proteomes" id="UP001501020">
    <property type="component" value="Unassembled WGS sequence"/>
</dbReference>
<comment type="caution">
    <text evidence="3">The sequence shown here is derived from an EMBL/GenBank/DDBJ whole genome shotgun (WGS) entry which is preliminary data.</text>
</comment>
<dbReference type="Pfam" id="PF00561">
    <property type="entry name" value="Abhydrolase_1"/>
    <property type="match status" value="1"/>
</dbReference>
<evidence type="ECO:0000313" key="4">
    <source>
        <dbReference type="Proteomes" id="UP001501020"/>
    </source>
</evidence>
<evidence type="ECO:0000259" key="2">
    <source>
        <dbReference type="Pfam" id="PF00561"/>
    </source>
</evidence>
<sequence length="318" mass="34991">MTEITHRHVESQSGLRMHVAEAGEGPLVLLLHGFPECWYSWRHQLVALAEAGYHAVAPDQRGYARTGGPAEAGEYSILHLVGDVVGLIEALGGGRAVVVGHDWGAPVAWHTAQLRPDKVRGVVGMSVPHRPRSSRPPVRVMRETLGEGFYMVYFQQPGVPEAEFERDPATTFRRSLYAASGQAPAHVPIIPEGGGFLDILPEPAELPDWFTKDDIATYVAEYADSGFTGPVNWYRNLDRNWELTAAWHRAPISPPALFVAGDRDAVLAFPGARKALDRMSDFVPNLQSIVVLPECGHWVQQERPTEVNDALIGFLRAL</sequence>
<dbReference type="InterPro" id="IPR000639">
    <property type="entry name" value="Epox_hydrolase-like"/>
</dbReference>
<dbReference type="SUPFAM" id="SSF53474">
    <property type="entry name" value="alpha/beta-Hydrolases"/>
    <property type="match status" value="1"/>
</dbReference>
<dbReference type="EMBL" id="BAAAMR010000013">
    <property type="protein sequence ID" value="GAA2129065.1"/>
    <property type="molecule type" value="Genomic_DNA"/>
</dbReference>
<dbReference type="PRINTS" id="PR00412">
    <property type="entry name" value="EPOXHYDRLASE"/>
</dbReference>
<reference evidence="3 4" key="1">
    <citation type="journal article" date="2019" name="Int. J. Syst. Evol. Microbiol.">
        <title>The Global Catalogue of Microorganisms (GCM) 10K type strain sequencing project: providing services to taxonomists for standard genome sequencing and annotation.</title>
        <authorList>
            <consortium name="The Broad Institute Genomics Platform"/>
            <consortium name="The Broad Institute Genome Sequencing Center for Infectious Disease"/>
            <person name="Wu L."/>
            <person name="Ma J."/>
        </authorList>
    </citation>
    <scope>NUCLEOTIDE SEQUENCE [LARGE SCALE GENOMIC DNA]</scope>
    <source>
        <strain evidence="3 4">JCM 13850</strain>
    </source>
</reference>
<evidence type="ECO:0000313" key="3">
    <source>
        <dbReference type="EMBL" id="GAA2129065.1"/>
    </source>
</evidence>
<dbReference type="InterPro" id="IPR000073">
    <property type="entry name" value="AB_hydrolase_1"/>
</dbReference>
<keyword evidence="4" id="KW-1185">Reference proteome</keyword>
<gene>
    <name evidence="3" type="ORF">GCM10009727_20270</name>
</gene>
<proteinExistence type="predicted"/>
<dbReference type="GO" id="GO:0016787">
    <property type="term" value="F:hydrolase activity"/>
    <property type="evidence" value="ECO:0007669"/>
    <property type="project" value="UniProtKB-KW"/>
</dbReference>
<feature type="domain" description="AB hydrolase-1" evidence="2">
    <location>
        <begin position="26"/>
        <end position="303"/>
    </location>
</feature>
<dbReference type="InterPro" id="IPR029058">
    <property type="entry name" value="AB_hydrolase_fold"/>
</dbReference>
<accession>A0ABN2YL76</accession>